<comment type="caution">
    <text evidence="1">The sequence shown here is derived from an EMBL/GenBank/DDBJ whole genome shotgun (WGS) entry which is preliminary data.</text>
</comment>
<sequence length="199" mass="22968">METMDRKKAASVAGALVIAVGIWLFQSGKFKSEAQADKFTSTFLVDHEQTDNGFELFTSDTNQYSMWFPLQYVIHKSSYKSSEDESEVWTASTKENDSYNAGKITALFSKKKSKAAQKKMDAFQPDYMLKGKNATIYVKKQTRDGKHSIYHAYVNDDYSSRYIYYTFELKSSEQTNSTKQQYWVEKILLNTQFQKNSAE</sequence>
<gene>
    <name evidence="1" type="ORF">ShirakiTB12_10010</name>
</gene>
<protein>
    <submittedName>
        <fullName evidence="1">Uncharacterized protein</fullName>
    </submittedName>
</protein>
<dbReference type="EMBL" id="BSYK01000001">
    <property type="protein sequence ID" value="GMG72533.1"/>
    <property type="molecule type" value="Genomic_DNA"/>
</dbReference>
<evidence type="ECO:0000313" key="2">
    <source>
        <dbReference type="Proteomes" id="UP001165240"/>
    </source>
</evidence>
<proteinExistence type="predicted"/>
<reference evidence="1" key="1">
    <citation type="journal article" date="2024" name="Appl Microbiol">
        <title>Effect of kuratsuki Bacillus and Priestia on Taste of Sake.</title>
        <authorList>
            <person name="Kobayashi K."/>
            <person name="Nishida H."/>
        </authorList>
    </citation>
    <scope>NUCLEOTIDE SEQUENCE</scope>
    <source>
        <strain evidence="1">B-12</strain>
    </source>
</reference>
<evidence type="ECO:0000313" key="1">
    <source>
        <dbReference type="EMBL" id="GMG72533.1"/>
    </source>
</evidence>
<accession>A0AAX6BFJ7</accession>
<dbReference type="Proteomes" id="UP001165240">
    <property type="component" value="Unassembled WGS sequence"/>
</dbReference>
<organism evidence="1 2">
    <name type="scientific">Priestia megaterium</name>
    <name type="common">Bacillus megaterium</name>
    <dbReference type="NCBI Taxonomy" id="1404"/>
    <lineage>
        <taxon>Bacteria</taxon>
        <taxon>Bacillati</taxon>
        <taxon>Bacillota</taxon>
        <taxon>Bacilli</taxon>
        <taxon>Bacillales</taxon>
        <taxon>Bacillaceae</taxon>
        <taxon>Priestia</taxon>
    </lineage>
</organism>
<dbReference type="AlphaFoldDB" id="A0AAX6BFJ7"/>
<name>A0AAX6BFJ7_PRIMG</name>